<dbReference type="GO" id="GO:0046872">
    <property type="term" value="F:metal ion binding"/>
    <property type="evidence" value="ECO:0007669"/>
    <property type="project" value="UniProtKB-KW"/>
</dbReference>
<evidence type="ECO:0000256" key="9">
    <source>
        <dbReference type="ARBA" id="ARBA00022833"/>
    </source>
</evidence>
<keyword evidence="10 12" id="KW-0443">Lipid metabolism</keyword>
<keyword evidence="7 12" id="KW-0479">Metal-binding</keyword>
<dbReference type="PANTHER" id="PTHR33694:SF1">
    <property type="entry name" value="UDP-3-O-ACYL-N-ACETYLGLUCOSAMINE DEACETYLASE 1, MITOCHONDRIAL-RELATED"/>
    <property type="match status" value="1"/>
</dbReference>
<evidence type="ECO:0000256" key="7">
    <source>
        <dbReference type="ARBA" id="ARBA00022723"/>
    </source>
</evidence>
<dbReference type="EC" id="3.5.1.108" evidence="4 12"/>
<dbReference type="GO" id="GO:0103117">
    <property type="term" value="F:UDP-3-O-acyl-N-acetylglucosamine deacetylase activity"/>
    <property type="evidence" value="ECO:0007669"/>
    <property type="project" value="UniProtKB-UniRule"/>
</dbReference>
<feature type="binding site" evidence="12">
    <location>
        <position position="79"/>
    </location>
    <ligand>
        <name>Zn(2+)</name>
        <dbReference type="ChEBI" id="CHEBI:29105"/>
    </ligand>
</feature>
<organism evidence="13 14">
    <name type="scientific">Candidatus Desulfobia pelagia</name>
    <dbReference type="NCBI Taxonomy" id="2841692"/>
    <lineage>
        <taxon>Bacteria</taxon>
        <taxon>Pseudomonadati</taxon>
        <taxon>Thermodesulfobacteriota</taxon>
        <taxon>Desulfobulbia</taxon>
        <taxon>Desulfobulbales</taxon>
        <taxon>Desulfobulbaceae</taxon>
        <taxon>Candidatus Desulfobia</taxon>
    </lineage>
</organism>
<evidence type="ECO:0000256" key="8">
    <source>
        <dbReference type="ARBA" id="ARBA00022801"/>
    </source>
</evidence>
<comment type="caution">
    <text evidence="13">The sequence shown here is derived from an EMBL/GenBank/DDBJ whole genome shotgun (WGS) entry which is preliminary data.</text>
</comment>
<dbReference type="AlphaFoldDB" id="A0A8J6NE05"/>
<dbReference type="GO" id="GO:0016020">
    <property type="term" value="C:membrane"/>
    <property type="evidence" value="ECO:0007669"/>
    <property type="project" value="GOC"/>
</dbReference>
<comment type="pathway">
    <text evidence="3 12">Glycolipid biosynthesis; lipid IV(A) biosynthesis; lipid IV(A) from (3R)-3-hydroxytetradecanoyl-[acyl-carrier-protein] and UDP-N-acetyl-alpha-D-glucosamine: step 2/6.</text>
</comment>
<evidence type="ECO:0000256" key="6">
    <source>
        <dbReference type="ARBA" id="ARBA00022556"/>
    </source>
</evidence>
<dbReference type="NCBIfam" id="TIGR00325">
    <property type="entry name" value="lpxC"/>
    <property type="match status" value="1"/>
</dbReference>
<sequence length="327" mass="35981">MDIFQHTIRKSVSFAGVGLHSGNPVHLYIKPAAPDSGICFVRTDLDSRVTIPASLHRISDTRLATTLSSEDIQVGTTEHLLAALIGMGVDNAVVELDSDEVPIMDGSAGPFAHLLKKVERQQQKSKRVMLKVTKEISVKNGTSEVRILPYDGMKVTCNIDFDHDMIQKQSLSLEITPESFFQEIASARTFGFLHEVEYMRQNGKALGGSLDNAVVVDQDGVLNVEGLRFSDEFVRHKILDLIGDLALLGCPVLGHVIASKAGHTQHFQLMKAIVGNPDCWQFVNLTHNGNESTLEKMVSSTREVRNKIKPFLLPPQLAPFNRASCSI</sequence>
<gene>
    <name evidence="12" type="primary">lpxC</name>
    <name evidence="13" type="ORF">H8E41_08990</name>
</gene>
<dbReference type="EMBL" id="JACNJZ010000123">
    <property type="protein sequence ID" value="MBC8318030.1"/>
    <property type="molecule type" value="Genomic_DNA"/>
</dbReference>
<comment type="cofactor">
    <cofactor evidence="1 12">
        <name>Zn(2+)</name>
        <dbReference type="ChEBI" id="CHEBI:29105"/>
    </cofactor>
</comment>
<comment type="catalytic activity">
    <reaction evidence="11 12">
        <text>a UDP-3-O-[(3R)-3-hydroxyacyl]-N-acetyl-alpha-D-glucosamine + H2O = a UDP-3-O-[(3R)-3-hydroxyacyl]-alpha-D-glucosamine + acetate</text>
        <dbReference type="Rhea" id="RHEA:67816"/>
        <dbReference type="ChEBI" id="CHEBI:15377"/>
        <dbReference type="ChEBI" id="CHEBI:30089"/>
        <dbReference type="ChEBI" id="CHEBI:137740"/>
        <dbReference type="ChEBI" id="CHEBI:173225"/>
        <dbReference type="EC" id="3.5.1.108"/>
    </reaction>
</comment>
<evidence type="ECO:0000256" key="11">
    <source>
        <dbReference type="ARBA" id="ARBA00024535"/>
    </source>
</evidence>
<dbReference type="Proteomes" id="UP000614424">
    <property type="component" value="Unassembled WGS sequence"/>
</dbReference>
<keyword evidence="6 12" id="KW-0441">Lipid A biosynthesis</keyword>
<feature type="binding site" evidence="12">
    <location>
        <position position="240"/>
    </location>
    <ligand>
        <name>Zn(2+)</name>
        <dbReference type="ChEBI" id="CHEBI:29105"/>
    </ligand>
</feature>
<accession>A0A8J6NE05</accession>
<dbReference type="HAMAP" id="MF_00388">
    <property type="entry name" value="LpxC"/>
    <property type="match status" value="1"/>
</dbReference>
<evidence type="ECO:0000256" key="3">
    <source>
        <dbReference type="ARBA" id="ARBA00005002"/>
    </source>
</evidence>
<dbReference type="InterPro" id="IPR011334">
    <property type="entry name" value="UDP-acyl_GlcNac_deAcase_C"/>
</dbReference>
<dbReference type="InterPro" id="IPR004463">
    <property type="entry name" value="UDP-acyl_GlcNac_deAcase"/>
</dbReference>
<evidence type="ECO:0000256" key="5">
    <source>
        <dbReference type="ARBA" id="ARBA00022516"/>
    </source>
</evidence>
<reference evidence="13 14" key="1">
    <citation type="submission" date="2020-08" db="EMBL/GenBank/DDBJ databases">
        <title>Bridging the membrane lipid divide: bacteria of the FCB group superphylum have the potential to synthesize archaeal ether lipids.</title>
        <authorList>
            <person name="Villanueva L."/>
            <person name="Von Meijenfeldt F.A.B."/>
            <person name="Westbye A.B."/>
            <person name="Yadav S."/>
            <person name="Hopmans E.C."/>
            <person name="Dutilh B.E."/>
            <person name="Sinninghe Damste J.S."/>
        </authorList>
    </citation>
    <scope>NUCLEOTIDE SEQUENCE [LARGE SCALE GENOMIC DNA]</scope>
    <source>
        <strain evidence="13">NIOZ-UU47</strain>
    </source>
</reference>
<keyword evidence="9 12" id="KW-0862">Zinc</keyword>
<keyword evidence="8 12" id="KW-0378">Hydrolase</keyword>
<proteinExistence type="inferred from homology"/>
<comment type="function">
    <text evidence="2 12">Catalyzes the hydrolysis of UDP-3-O-myristoyl-N-acetylglucosamine to form UDP-3-O-myristoylglucosamine and acetate, the committed step in lipid A biosynthesis.</text>
</comment>
<dbReference type="InterPro" id="IPR020568">
    <property type="entry name" value="Ribosomal_Su5_D2-typ_SF"/>
</dbReference>
<dbReference type="InterPro" id="IPR015870">
    <property type="entry name" value="UDP-acyl_N-AcGlcN_deAcase_N"/>
</dbReference>
<evidence type="ECO:0000256" key="12">
    <source>
        <dbReference type="HAMAP-Rule" id="MF_00388"/>
    </source>
</evidence>
<comment type="similarity">
    <text evidence="12">Belongs to the LpxC family.</text>
</comment>
<dbReference type="UniPathway" id="UPA00359">
    <property type="reaction ID" value="UER00478"/>
</dbReference>
<evidence type="ECO:0000313" key="14">
    <source>
        <dbReference type="Proteomes" id="UP000614424"/>
    </source>
</evidence>
<protein>
    <recommendedName>
        <fullName evidence="4 12">UDP-3-O-acyl-N-acetylglucosamine deacetylase</fullName>
        <shortName evidence="12">UDP-3-O-acyl-GlcNAc deacetylase</shortName>
        <ecNumber evidence="4 12">3.5.1.108</ecNumber>
    </recommendedName>
    <alternativeName>
        <fullName evidence="12">UDP-3-O-[R-3-hydroxymyristoyl]-N-acetylglucosamine deacetylase</fullName>
    </alternativeName>
</protein>
<dbReference type="GO" id="GO:0009245">
    <property type="term" value="P:lipid A biosynthetic process"/>
    <property type="evidence" value="ECO:0007669"/>
    <property type="project" value="UniProtKB-UniRule"/>
</dbReference>
<keyword evidence="5 12" id="KW-0444">Lipid biosynthesis</keyword>
<evidence type="ECO:0000256" key="1">
    <source>
        <dbReference type="ARBA" id="ARBA00001947"/>
    </source>
</evidence>
<dbReference type="PANTHER" id="PTHR33694">
    <property type="entry name" value="UDP-3-O-ACYL-N-ACETYLGLUCOSAMINE DEACETYLASE 1, MITOCHONDRIAL-RELATED"/>
    <property type="match status" value="1"/>
</dbReference>
<name>A0A8J6NE05_9BACT</name>
<evidence type="ECO:0000256" key="10">
    <source>
        <dbReference type="ARBA" id="ARBA00023098"/>
    </source>
</evidence>
<feature type="binding site" evidence="12">
    <location>
        <position position="236"/>
    </location>
    <ligand>
        <name>Zn(2+)</name>
        <dbReference type="ChEBI" id="CHEBI:29105"/>
    </ligand>
</feature>
<dbReference type="Pfam" id="PF03331">
    <property type="entry name" value="LpxC"/>
    <property type="match status" value="1"/>
</dbReference>
<evidence type="ECO:0000313" key="13">
    <source>
        <dbReference type="EMBL" id="MBC8318030.1"/>
    </source>
</evidence>
<feature type="active site" description="Proton donor" evidence="12">
    <location>
        <position position="263"/>
    </location>
</feature>
<dbReference type="Gene3D" id="3.30.1700.10">
    <property type="entry name" value="lpxc deacetylase, domain 2"/>
    <property type="match status" value="1"/>
</dbReference>
<dbReference type="Gene3D" id="3.30.230.20">
    <property type="entry name" value="lpxc deacetylase, domain 1"/>
    <property type="match status" value="1"/>
</dbReference>
<evidence type="ECO:0000256" key="4">
    <source>
        <dbReference type="ARBA" id="ARBA00012745"/>
    </source>
</evidence>
<evidence type="ECO:0000256" key="2">
    <source>
        <dbReference type="ARBA" id="ARBA00002923"/>
    </source>
</evidence>
<dbReference type="SUPFAM" id="SSF54211">
    <property type="entry name" value="Ribosomal protein S5 domain 2-like"/>
    <property type="match status" value="2"/>
</dbReference>